<dbReference type="Pfam" id="PF13439">
    <property type="entry name" value="Glyco_transf_4"/>
    <property type="match status" value="1"/>
</dbReference>
<feature type="domain" description="Glycosyl transferase family 1" evidence="1">
    <location>
        <begin position="203"/>
        <end position="370"/>
    </location>
</feature>
<evidence type="ECO:0000259" key="1">
    <source>
        <dbReference type="Pfam" id="PF00534"/>
    </source>
</evidence>
<proteinExistence type="predicted"/>
<dbReference type="InterPro" id="IPR028098">
    <property type="entry name" value="Glyco_trans_4-like_N"/>
</dbReference>
<name>A0ABT8LF11_9BACT</name>
<dbReference type="SUPFAM" id="SSF53756">
    <property type="entry name" value="UDP-Glycosyltransferase/glycogen phosphorylase"/>
    <property type="match status" value="1"/>
</dbReference>
<dbReference type="PANTHER" id="PTHR12526">
    <property type="entry name" value="GLYCOSYLTRANSFERASE"/>
    <property type="match status" value="1"/>
</dbReference>
<evidence type="ECO:0000313" key="3">
    <source>
        <dbReference type="EMBL" id="MDN5216373.1"/>
    </source>
</evidence>
<sequence>MKILYIHQYFKTPEEGGAIRSYYLAQGLAEHGYEVEMVTSHNKAKYEKKNIDGLIVHYLPVSYDNAFGFLKRIVAFIKFYRLAYKKIKSIPKADVIYATSTPLTVGLLALRLKRRLKIPYYFEVRDLWPEAPIQMGVIKNWFLKNWLVRLEKRIYQGADKIIALSPGIRDHIIKVVPNKPIYIIPNMSDCKFFNLTLKNKKLEEEIGFKDKFIIGYFGAIGRVNKLDYFLDFMEMLNKATRNVAFLIVGKGGDLPGIKEQAKKRGIRNLKFLPFQNKEGIRHLLSAMDATYISFDQKPVLETNSPNKYFDALAAGKLVITNTNGWVREMVETHQCGFYADPQNPKAIYTKLKPFFKDPNLLLKYQKNARNLAELYYSREIQVQKLISIFNNEYHLKINEESVYILTA</sequence>
<feature type="domain" description="Glycosyltransferase subfamily 4-like N-terminal" evidence="2">
    <location>
        <begin position="16"/>
        <end position="189"/>
    </location>
</feature>
<evidence type="ECO:0000313" key="4">
    <source>
        <dbReference type="Proteomes" id="UP001172083"/>
    </source>
</evidence>
<dbReference type="PANTHER" id="PTHR12526:SF638">
    <property type="entry name" value="SPORE COAT PROTEIN SA"/>
    <property type="match status" value="1"/>
</dbReference>
<protein>
    <submittedName>
        <fullName evidence="3">Glycosyltransferase family 4 protein</fullName>
    </submittedName>
</protein>
<dbReference type="Gene3D" id="3.40.50.2000">
    <property type="entry name" value="Glycogen Phosphorylase B"/>
    <property type="match status" value="2"/>
</dbReference>
<dbReference type="InterPro" id="IPR001296">
    <property type="entry name" value="Glyco_trans_1"/>
</dbReference>
<reference evidence="3" key="1">
    <citation type="submission" date="2023-06" db="EMBL/GenBank/DDBJ databases">
        <title>Genomic of Agaribacillus aureum.</title>
        <authorList>
            <person name="Wang G."/>
        </authorList>
    </citation>
    <scope>NUCLEOTIDE SEQUENCE</scope>
    <source>
        <strain evidence="3">BMA12</strain>
    </source>
</reference>
<organism evidence="3 4">
    <name type="scientific">Agaribacillus aureus</name>
    <dbReference type="NCBI Taxonomy" id="3051825"/>
    <lineage>
        <taxon>Bacteria</taxon>
        <taxon>Pseudomonadati</taxon>
        <taxon>Bacteroidota</taxon>
        <taxon>Cytophagia</taxon>
        <taxon>Cytophagales</taxon>
        <taxon>Splendidivirgaceae</taxon>
        <taxon>Agaribacillus</taxon>
    </lineage>
</organism>
<dbReference type="EMBL" id="JAUJEB010000008">
    <property type="protein sequence ID" value="MDN5216373.1"/>
    <property type="molecule type" value="Genomic_DNA"/>
</dbReference>
<dbReference type="RefSeq" id="WP_346761711.1">
    <property type="nucleotide sequence ID" value="NZ_JAUJEB010000008.1"/>
</dbReference>
<evidence type="ECO:0000259" key="2">
    <source>
        <dbReference type="Pfam" id="PF13439"/>
    </source>
</evidence>
<gene>
    <name evidence="3" type="ORF">QQ020_30170</name>
</gene>
<keyword evidence="4" id="KW-1185">Reference proteome</keyword>
<dbReference type="Pfam" id="PF00534">
    <property type="entry name" value="Glycos_transf_1"/>
    <property type="match status" value="1"/>
</dbReference>
<accession>A0ABT8LF11</accession>
<dbReference type="CDD" id="cd03794">
    <property type="entry name" value="GT4_WbuB-like"/>
    <property type="match status" value="1"/>
</dbReference>
<comment type="caution">
    <text evidence="3">The sequence shown here is derived from an EMBL/GenBank/DDBJ whole genome shotgun (WGS) entry which is preliminary data.</text>
</comment>
<dbReference type="Proteomes" id="UP001172083">
    <property type="component" value="Unassembled WGS sequence"/>
</dbReference>